<proteinExistence type="inferred from homology"/>
<dbReference type="PANTHER" id="PTHR32039:SF7">
    <property type="entry name" value="COMPETENCE PROTEIN COMM"/>
    <property type="match status" value="1"/>
</dbReference>
<reference evidence="5 6" key="1">
    <citation type="journal article" date="2016" name="Nat. Commun.">
        <title>Thousands of microbial genomes shed light on interconnected biogeochemical processes in an aquifer system.</title>
        <authorList>
            <person name="Anantharaman K."/>
            <person name="Brown C.T."/>
            <person name="Hug L.A."/>
            <person name="Sharon I."/>
            <person name="Castelle C.J."/>
            <person name="Probst A.J."/>
            <person name="Thomas B.C."/>
            <person name="Singh A."/>
            <person name="Wilkins M.J."/>
            <person name="Karaoz U."/>
            <person name="Brodie E.L."/>
            <person name="Williams K.H."/>
            <person name="Hubbard S.S."/>
            <person name="Banfield J.F."/>
        </authorList>
    </citation>
    <scope>NUCLEOTIDE SEQUENCE [LARGE SCALE GENOMIC DNA]</scope>
</reference>
<dbReference type="Pfam" id="PF13541">
    <property type="entry name" value="ChlI"/>
    <property type="match status" value="1"/>
</dbReference>
<dbReference type="InterPro" id="IPR025158">
    <property type="entry name" value="Mg_chelat-rel_C"/>
</dbReference>
<organism evidence="5 6">
    <name type="scientific">Candidatus Curtissbacteria bacterium RIFCSPLOWO2_01_FULL_42_50</name>
    <dbReference type="NCBI Taxonomy" id="1797730"/>
    <lineage>
        <taxon>Bacteria</taxon>
        <taxon>Candidatus Curtissiibacteriota</taxon>
    </lineage>
</organism>
<dbReference type="PRINTS" id="PR01657">
    <property type="entry name" value="MCMFAMILY"/>
</dbReference>
<dbReference type="InterPro" id="IPR001208">
    <property type="entry name" value="MCM_dom"/>
</dbReference>
<feature type="domain" description="MCM C-terminal AAA(+) ATPase" evidence="4">
    <location>
        <begin position="300"/>
        <end position="358"/>
    </location>
</feature>
<dbReference type="PROSITE" id="PS50051">
    <property type="entry name" value="MCM_2"/>
    <property type="match status" value="1"/>
</dbReference>
<keyword evidence="3" id="KW-0067">ATP-binding</keyword>
<dbReference type="SMART" id="SM00382">
    <property type="entry name" value="AAA"/>
    <property type="match status" value="1"/>
</dbReference>
<evidence type="ECO:0000259" key="4">
    <source>
        <dbReference type="PROSITE" id="PS50051"/>
    </source>
</evidence>
<protein>
    <submittedName>
        <fullName evidence="5">Magnesium chelatase</fullName>
    </submittedName>
</protein>
<dbReference type="InterPro" id="IPR020568">
    <property type="entry name" value="Ribosomal_Su5_D2-typ_SF"/>
</dbReference>
<dbReference type="GO" id="GO:0003677">
    <property type="term" value="F:DNA binding"/>
    <property type="evidence" value="ECO:0007669"/>
    <property type="project" value="InterPro"/>
</dbReference>
<evidence type="ECO:0000256" key="3">
    <source>
        <dbReference type="ARBA" id="ARBA00022840"/>
    </source>
</evidence>
<dbReference type="InterPro" id="IPR004482">
    <property type="entry name" value="Mg_chelat-rel"/>
</dbReference>
<dbReference type="Gene3D" id="3.30.230.10">
    <property type="match status" value="1"/>
</dbReference>
<dbReference type="CDD" id="cd00009">
    <property type="entry name" value="AAA"/>
    <property type="match status" value="1"/>
</dbReference>
<dbReference type="Gene3D" id="3.40.50.300">
    <property type="entry name" value="P-loop containing nucleotide triphosphate hydrolases"/>
    <property type="match status" value="1"/>
</dbReference>
<gene>
    <name evidence="5" type="ORF">A3B54_01635</name>
</gene>
<evidence type="ECO:0000256" key="2">
    <source>
        <dbReference type="ARBA" id="ARBA00022741"/>
    </source>
</evidence>
<evidence type="ECO:0000313" key="5">
    <source>
        <dbReference type="EMBL" id="OGD98829.1"/>
    </source>
</evidence>
<dbReference type="InterPro" id="IPR027417">
    <property type="entry name" value="P-loop_NTPase"/>
</dbReference>
<dbReference type="SUPFAM" id="SSF54211">
    <property type="entry name" value="Ribosomal protein S5 domain 2-like"/>
    <property type="match status" value="1"/>
</dbReference>
<dbReference type="GO" id="GO:0005524">
    <property type="term" value="F:ATP binding"/>
    <property type="evidence" value="ECO:0007669"/>
    <property type="project" value="UniProtKB-KW"/>
</dbReference>
<dbReference type="InterPro" id="IPR014721">
    <property type="entry name" value="Ribsml_uS5_D2-typ_fold_subgr"/>
</dbReference>
<comment type="caution">
    <text evidence="5">The sequence shown here is derived from an EMBL/GenBank/DDBJ whole genome shotgun (WGS) entry which is preliminary data.</text>
</comment>
<dbReference type="InterPro" id="IPR045006">
    <property type="entry name" value="CHLI-like"/>
</dbReference>
<dbReference type="Pfam" id="PF01078">
    <property type="entry name" value="Mg_chelatase"/>
    <property type="match status" value="1"/>
</dbReference>
<keyword evidence="2" id="KW-0547">Nucleotide-binding</keyword>
<name>A0A1F5H431_9BACT</name>
<dbReference type="EMBL" id="MFBT01000030">
    <property type="protein sequence ID" value="OGD98829.1"/>
    <property type="molecule type" value="Genomic_DNA"/>
</dbReference>
<dbReference type="NCBIfam" id="TIGR00368">
    <property type="entry name" value="YifB family Mg chelatase-like AAA ATPase"/>
    <property type="match status" value="1"/>
</dbReference>
<dbReference type="PANTHER" id="PTHR32039">
    <property type="entry name" value="MAGNESIUM-CHELATASE SUBUNIT CHLI"/>
    <property type="match status" value="1"/>
</dbReference>
<dbReference type="Pfam" id="PF13335">
    <property type="entry name" value="Mg_chelatase_C"/>
    <property type="match status" value="1"/>
</dbReference>
<dbReference type="InterPro" id="IPR003593">
    <property type="entry name" value="AAA+_ATPase"/>
</dbReference>
<dbReference type="AlphaFoldDB" id="A0A1F5H431"/>
<dbReference type="Proteomes" id="UP000177039">
    <property type="component" value="Unassembled WGS sequence"/>
</dbReference>
<comment type="similarity">
    <text evidence="1">Belongs to the Mg-chelatase subunits D/I family. ComM subfamily.</text>
</comment>
<dbReference type="InterPro" id="IPR000523">
    <property type="entry name" value="Mg_chelatse_chII-like_cat_dom"/>
</dbReference>
<sequence>MLAKIISAAVVGLDAVPITVEVDVAAQGLPSFTIVGLPDKAVEESKERVRAALKNSGADFPAKRITVNLAPADLPKEGPAYDLPIALGILIASEQLTPRDPADSVFLGELSLDGSLRRIWGVLPYALMSKERKIKNIFIPEDNLAEAQAVDKLDIYPVKNLKRLFDHFATSHLPPLNRKTIIPATHKKLKFTNPQDFEYDFENIRGQENAKRALEIAAAGGHNLLMKGPPGAGKTLMARSFATILPRLTFEESLEVTKIYSVANLLNHDMPIILTRPFRSPHHTTSHIGLIGGGNNPHPGEISLAHRGVLFLDEFPEFPRHVLEALRQPMEDGHITVSRAAGSVKFPSRFTLVAAANPCPCGFFGDETRNCTCNPGMITRYQKRISGPILDRIDMHISVPMVRPEKLTKEFKSESSATIQKRVQKARDIQLKRLKGLKITSNAEMNNKQLKAFCNLDEASILLLKQAISKLNLSARAFHRVIKIARTIADLEGTTNIKSNHVAESLQYRPTDI</sequence>
<dbReference type="SUPFAM" id="SSF52540">
    <property type="entry name" value="P-loop containing nucleoside triphosphate hydrolases"/>
    <property type="match status" value="1"/>
</dbReference>
<evidence type="ECO:0000313" key="6">
    <source>
        <dbReference type="Proteomes" id="UP000177039"/>
    </source>
</evidence>
<accession>A0A1F5H431</accession>
<evidence type="ECO:0000256" key="1">
    <source>
        <dbReference type="ARBA" id="ARBA00006354"/>
    </source>
</evidence>